<keyword evidence="1" id="KW-0175">Coiled coil</keyword>
<name>E1ZTP2_CHLVA</name>
<accession>E1ZTP2</accession>
<protein>
    <submittedName>
        <fullName evidence="3">Uncharacterized protein</fullName>
    </submittedName>
</protein>
<dbReference type="KEGG" id="cvr:CHLNCDRAFT_55557"/>
<dbReference type="InParanoid" id="E1ZTP2"/>
<evidence type="ECO:0000256" key="2">
    <source>
        <dbReference type="SAM" id="MobiDB-lite"/>
    </source>
</evidence>
<evidence type="ECO:0000256" key="1">
    <source>
        <dbReference type="SAM" id="Coils"/>
    </source>
</evidence>
<feature type="compositionally biased region" description="Low complexity" evidence="2">
    <location>
        <begin position="70"/>
        <end position="91"/>
    </location>
</feature>
<sequence length="234" mass="24397">MGQSHLPGEGLQDWLVGVLPMGSPRGMHSATNCFTAFGLGGLTDSVPAAAAAAAAAYLFPHHRRPAVAASSSNDDSSSSSNDSSSSGESEGQAAWGKGKGKGGGRSPPPAERRRGAGTAGGREEPPLNGRPGSDRRDSPRSVRTGVAPDMRSLEVIMGNTLGVIIASLILKIIDICYLNAALWVAQAKTAKLEEEEKRLQMITARKTIQLAEAQETIRKLKEQLPADAASDGDE</sequence>
<dbReference type="Proteomes" id="UP000008141">
    <property type="component" value="Unassembled WGS sequence"/>
</dbReference>
<feature type="region of interest" description="Disordered" evidence="2">
    <location>
        <begin position="67"/>
        <end position="146"/>
    </location>
</feature>
<keyword evidence="4" id="KW-1185">Reference proteome</keyword>
<dbReference type="GeneID" id="17350231"/>
<reference evidence="3 4" key="1">
    <citation type="journal article" date="2010" name="Plant Cell">
        <title>The Chlorella variabilis NC64A genome reveals adaptation to photosymbiosis, coevolution with viruses, and cryptic sex.</title>
        <authorList>
            <person name="Blanc G."/>
            <person name="Duncan G."/>
            <person name="Agarkova I."/>
            <person name="Borodovsky M."/>
            <person name="Gurnon J."/>
            <person name="Kuo A."/>
            <person name="Lindquist E."/>
            <person name="Lucas S."/>
            <person name="Pangilinan J."/>
            <person name="Polle J."/>
            <person name="Salamov A."/>
            <person name="Terry A."/>
            <person name="Yamada T."/>
            <person name="Dunigan D.D."/>
            <person name="Grigoriev I.V."/>
            <person name="Claverie J.M."/>
            <person name="Van Etten J.L."/>
        </authorList>
    </citation>
    <scope>NUCLEOTIDE SEQUENCE [LARGE SCALE GENOMIC DNA]</scope>
    <source>
        <strain evidence="3 4">NC64A</strain>
    </source>
</reference>
<dbReference type="STRING" id="554065.E1ZTP2"/>
<dbReference type="AlphaFoldDB" id="E1ZTP2"/>
<feature type="coiled-coil region" evidence="1">
    <location>
        <begin position="185"/>
        <end position="223"/>
    </location>
</feature>
<dbReference type="EMBL" id="GL433873">
    <property type="protein sequence ID" value="EFN50795.1"/>
    <property type="molecule type" value="Genomic_DNA"/>
</dbReference>
<dbReference type="RefSeq" id="XP_005842897.1">
    <property type="nucleotide sequence ID" value="XM_005842835.1"/>
</dbReference>
<evidence type="ECO:0000313" key="4">
    <source>
        <dbReference type="Proteomes" id="UP000008141"/>
    </source>
</evidence>
<organism evidence="4">
    <name type="scientific">Chlorella variabilis</name>
    <name type="common">Green alga</name>
    <dbReference type="NCBI Taxonomy" id="554065"/>
    <lineage>
        <taxon>Eukaryota</taxon>
        <taxon>Viridiplantae</taxon>
        <taxon>Chlorophyta</taxon>
        <taxon>core chlorophytes</taxon>
        <taxon>Trebouxiophyceae</taxon>
        <taxon>Chlorellales</taxon>
        <taxon>Chlorellaceae</taxon>
        <taxon>Chlorella clade</taxon>
        <taxon>Chlorella</taxon>
    </lineage>
</organism>
<proteinExistence type="predicted"/>
<evidence type="ECO:0000313" key="3">
    <source>
        <dbReference type="EMBL" id="EFN50795.1"/>
    </source>
</evidence>
<gene>
    <name evidence="3" type="ORF">CHLNCDRAFT_55557</name>
</gene>